<accession>A0A8H5M1N1</accession>
<reference evidence="1 2" key="1">
    <citation type="journal article" date="2020" name="ISME J.">
        <title>Uncovering the hidden diversity of litter-decomposition mechanisms in mushroom-forming fungi.</title>
        <authorList>
            <person name="Floudas D."/>
            <person name="Bentzer J."/>
            <person name="Ahren D."/>
            <person name="Johansson T."/>
            <person name="Persson P."/>
            <person name="Tunlid A."/>
        </authorList>
    </citation>
    <scope>NUCLEOTIDE SEQUENCE [LARGE SCALE GENOMIC DNA]</scope>
    <source>
        <strain evidence="1 2">CBS 406.79</strain>
    </source>
</reference>
<keyword evidence="2" id="KW-1185">Reference proteome</keyword>
<dbReference type="Proteomes" id="UP000518752">
    <property type="component" value="Unassembled WGS sequence"/>
</dbReference>
<evidence type="ECO:0000313" key="1">
    <source>
        <dbReference type="EMBL" id="KAF5377990.1"/>
    </source>
</evidence>
<gene>
    <name evidence="1" type="ORF">D9757_009837</name>
</gene>
<organism evidence="1 2">
    <name type="scientific">Collybiopsis confluens</name>
    <dbReference type="NCBI Taxonomy" id="2823264"/>
    <lineage>
        <taxon>Eukaryota</taxon>
        <taxon>Fungi</taxon>
        <taxon>Dikarya</taxon>
        <taxon>Basidiomycota</taxon>
        <taxon>Agaricomycotina</taxon>
        <taxon>Agaricomycetes</taxon>
        <taxon>Agaricomycetidae</taxon>
        <taxon>Agaricales</taxon>
        <taxon>Marasmiineae</taxon>
        <taxon>Omphalotaceae</taxon>
        <taxon>Collybiopsis</taxon>
    </lineage>
</organism>
<dbReference type="InterPro" id="IPR011009">
    <property type="entry name" value="Kinase-like_dom_sf"/>
</dbReference>
<evidence type="ECO:0000313" key="2">
    <source>
        <dbReference type="Proteomes" id="UP000518752"/>
    </source>
</evidence>
<dbReference type="EMBL" id="JAACJN010000080">
    <property type="protein sequence ID" value="KAF5377990.1"/>
    <property type="molecule type" value="Genomic_DNA"/>
</dbReference>
<dbReference type="Gene3D" id="1.10.510.10">
    <property type="entry name" value="Transferase(Phosphotransferase) domain 1"/>
    <property type="match status" value="1"/>
</dbReference>
<proteinExistence type="predicted"/>
<name>A0A8H5M1N1_9AGAR</name>
<dbReference type="PROSITE" id="PS00109">
    <property type="entry name" value="PROTEIN_KINASE_TYR"/>
    <property type="match status" value="1"/>
</dbReference>
<dbReference type="OrthoDB" id="3261131at2759"/>
<comment type="caution">
    <text evidence="1">The sequence shown here is derived from an EMBL/GenBank/DDBJ whole genome shotgun (WGS) entry which is preliminary data.</text>
</comment>
<dbReference type="AlphaFoldDB" id="A0A8H5M1N1"/>
<sequence length="645" mass="72349">MATTDSPQELSFMFGRIEDATLVPHPQYLPIRYGGPPGAWDFFTKPIRDVVDGDWAYLIPPAPIPYSPYHFLWARVAQMCRDRSLDDWPVWEGGAYPLDVHPAEQGTFVYVIAVPFADFFSLSEGRDYLTELRINAISARPSESPSKGGQPAVFAEEQARRPLSIGRPKSDVCYPLPISLLHPAFARFKEDIVLGPVEPELSPLAYKWCRKLSDFFDKETSRETLFHSLLSELLDGYRISKKRFSGYTTDGGIDSDLFIELFVKPLLIEVKGETTCGISDAVFESALYHFEGIRRILLDQHRNGAWRKSRIPSIIIIHNGPNIQVLGAVCLDEPLIEVLSPSLPLYFNEYDTPAMENLIRFMGALRRLFRSLLEIYEKSTVDPIGRGQVNFPYPSSYQPLYSAPESGVVTSTGADNLSGTITTRSEGSIISIGSDVDSITESVAKINIEAGTSASSRPTFESIRDIQFTYISRIDPIRLVFRARTATENIIVKFGYGHYGLEAHQAVAKAGLGPALLGYSKLEGGWWMVVMELLDSGFEPCAKIKVLETGCRAVVEETMARFSALGFVHGDLRASNVLVRKLDGRWECKFIDFDWAGRPNQVRYPIGVYRTSNLFRPEAYMDEMLITAEHDQQTMLNMLTEHSSK</sequence>
<dbReference type="InterPro" id="IPR008266">
    <property type="entry name" value="Tyr_kinase_AS"/>
</dbReference>
<dbReference type="GO" id="GO:0004672">
    <property type="term" value="F:protein kinase activity"/>
    <property type="evidence" value="ECO:0007669"/>
    <property type="project" value="InterPro"/>
</dbReference>
<dbReference type="SUPFAM" id="SSF56112">
    <property type="entry name" value="Protein kinase-like (PK-like)"/>
    <property type="match status" value="1"/>
</dbReference>
<protein>
    <submittedName>
        <fullName evidence="1">Uncharacterized protein</fullName>
    </submittedName>
</protein>